<dbReference type="AlphaFoldDB" id="A0A0A0DEB0"/>
<accession>A0A0A0DEB0</accession>
<name>A0A0A0DEB0_9PROT</name>
<dbReference type="RefSeq" id="WP_034832633.1">
    <property type="nucleotide sequence ID" value="NZ_JANX01000035.1"/>
</dbReference>
<organism evidence="1 2">
    <name type="scientific">Inquilinus limosus MP06</name>
    <dbReference type="NCBI Taxonomy" id="1398085"/>
    <lineage>
        <taxon>Bacteria</taxon>
        <taxon>Pseudomonadati</taxon>
        <taxon>Pseudomonadota</taxon>
        <taxon>Alphaproteobacteria</taxon>
        <taxon>Rhodospirillales</taxon>
        <taxon>Rhodospirillaceae</taxon>
        <taxon>Inquilinus</taxon>
    </lineage>
</organism>
<comment type="caution">
    <text evidence="1">The sequence shown here is derived from an EMBL/GenBank/DDBJ whole genome shotgun (WGS) entry which is preliminary data.</text>
</comment>
<gene>
    <name evidence="1" type="ORF">P409_05265</name>
</gene>
<protein>
    <submittedName>
        <fullName evidence="1">Uncharacterized protein</fullName>
    </submittedName>
</protein>
<reference evidence="1 2" key="1">
    <citation type="submission" date="2014-01" db="EMBL/GenBank/DDBJ databases">
        <title>Genome sequence determination for a cystic fibrosis isolate, Inquilinus limosus.</title>
        <authorList>
            <person name="Pino M."/>
            <person name="Di Conza J."/>
            <person name="Gutkind G."/>
        </authorList>
    </citation>
    <scope>NUCLEOTIDE SEQUENCE [LARGE SCALE GENOMIC DNA]</scope>
    <source>
        <strain evidence="1 2">MP06</strain>
    </source>
</reference>
<proteinExistence type="predicted"/>
<dbReference type="EMBL" id="JANX01000035">
    <property type="protein sequence ID" value="KGM35322.1"/>
    <property type="molecule type" value="Genomic_DNA"/>
</dbReference>
<sequence length="95" mass="11043">MLAPDIARRLFDLLAEDAYFNDESCGLGAYYVENHLQEIEEAVRSQGYDGPPLRLAGHHYPTHGAVYWIYDPERLTHEEARRLSDQWVSQAQRRP</sequence>
<dbReference type="Proteomes" id="UP000029995">
    <property type="component" value="Unassembled WGS sequence"/>
</dbReference>
<evidence type="ECO:0000313" key="2">
    <source>
        <dbReference type="Proteomes" id="UP000029995"/>
    </source>
</evidence>
<evidence type="ECO:0000313" key="1">
    <source>
        <dbReference type="EMBL" id="KGM35322.1"/>
    </source>
</evidence>